<protein>
    <submittedName>
        <fullName evidence="2">Uncharacterized protein</fullName>
    </submittedName>
</protein>
<name>B7ZZA1_MAIZE</name>
<evidence type="ECO:0000256" key="1">
    <source>
        <dbReference type="SAM" id="MobiDB-lite"/>
    </source>
</evidence>
<proteinExistence type="evidence at transcript level"/>
<feature type="compositionally biased region" description="Low complexity" evidence="1">
    <location>
        <begin position="32"/>
        <end position="48"/>
    </location>
</feature>
<sequence>MGSPIRLDNQEDLLPVPVQGEHRVRMDEIVGPRVGRHAPAPRAGRRAPCTPSMDPALQRESNPPRIQLLWSPAWIRRHGVVRPSPTTR</sequence>
<accession>B7ZZA1</accession>
<evidence type="ECO:0000313" key="2">
    <source>
        <dbReference type="EMBL" id="ACL53250.1"/>
    </source>
</evidence>
<dbReference type="EMBL" id="BT054643">
    <property type="protein sequence ID" value="ACL53250.1"/>
    <property type="molecule type" value="mRNA"/>
</dbReference>
<dbReference type="AlphaFoldDB" id="B7ZZA1"/>
<feature type="region of interest" description="Disordered" evidence="1">
    <location>
        <begin position="32"/>
        <end position="63"/>
    </location>
</feature>
<organism evidence="2">
    <name type="scientific">Zea mays</name>
    <name type="common">Maize</name>
    <dbReference type="NCBI Taxonomy" id="4577"/>
    <lineage>
        <taxon>Eukaryota</taxon>
        <taxon>Viridiplantae</taxon>
        <taxon>Streptophyta</taxon>
        <taxon>Embryophyta</taxon>
        <taxon>Tracheophyta</taxon>
        <taxon>Spermatophyta</taxon>
        <taxon>Magnoliopsida</taxon>
        <taxon>Liliopsida</taxon>
        <taxon>Poales</taxon>
        <taxon>Poaceae</taxon>
        <taxon>PACMAD clade</taxon>
        <taxon>Panicoideae</taxon>
        <taxon>Andropogonodae</taxon>
        <taxon>Andropogoneae</taxon>
        <taxon>Tripsacinae</taxon>
        <taxon>Zea</taxon>
    </lineage>
</organism>
<reference evidence="2" key="1">
    <citation type="journal article" date="2009" name="PLoS Genet.">
        <title>Sequencing, mapping, and analysis of 27,455 maize full-length cDNAs.</title>
        <authorList>
            <person name="Soderlund C."/>
            <person name="Descour A."/>
            <person name="Kudrna D."/>
            <person name="Bomhoff M."/>
            <person name="Boyd L."/>
            <person name="Currie J."/>
            <person name="Angelova A."/>
            <person name="Collura K."/>
            <person name="Wissotski M."/>
            <person name="Ashley E."/>
            <person name="Morrow D."/>
            <person name="Fernandes J."/>
            <person name="Walbot V."/>
            <person name="Yu Y."/>
        </authorList>
    </citation>
    <scope>NUCLEOTIDE SEQUENCE</scope>
    <source>
        <strain evidence="2">B73</strain>
    </source>
</reference>
<reference evidence="2" key="2">
    <citation type="submission" date="2012-06" db="EMBL/GenBank/DDBJ databases">
        <authorList>
            <person name="Yu Y."/>
            <person name="Currie J."/>
            <person name="Lomeli R."/>
            <person name="Angelova A."/>
            <person name="Collura K."/>
            <person name="Wissotski M."/>
            <person name="Campos D."/>
            <person name="Kudrna D."/>
            <person name="Golser W."/>
            <person name="Ashely E."/>
            <person name="Descour A."/>
            <person name="Fernandes J."/>
            <person name="Soderlund C."/>
            <person name="Walbot V."/>
        </authorList>
    </citation>
    <scope>NUCLEOTIDE SEQUENCE</scope>
    <source>
        <strain evidence="2">B73</strain>
    </source>
</reference>